<gene>
    <name evidence="2" type="ORF">PF011_g22140</name>
</gene>
<reference evidence="2 3" key="1">
    <citation type="submission" date="2018-09" db="EMBL/GenBank/DDBJ databases">
        <title>Genomic investigation of the strawberry pathogen Phytophthora fragariae indicates pathogenicity is determined by transcriptional variation in three key races.</title>
        <authorList>
            <person name="Adams T.M."/>
            <person name="Armitage A.D."/>
            <person name="Sobczyk M.K."/>
            <person name="Bates H.J."/>
            <person name="Dunwell J.M."/>
            <person name="Nellist C.F."/>
            <person name="Harrison R.J."/>
        </authorList>
    </citation>
    <scope>NUCLEOTIDE SEQUENCE [LARGE SCALE GENOMIC DNA]</scope>
    <source>
        <strain evidence="2 3">SCRP245</strain>
    </source>
</reference>
<dbReference type="Proteomes" id="UP000460718">
    <property type="component" value="Unassembled WGS sequence"/>
</dbReference>
<comment type="caution">
    <text evidence="2">The sequence shown here is derived from an EMBL/GenBank/DDBJ whole genome shotgun (WGS) entry which is preliminary data.</text>
</comment>
<evidence type="ECO:0000313" key="3">
    <source>
        <dbReference type="Proteomes" id="UP000460718"/>
    </source>
</evidence>
<protein>
    <submittedName>
        <fullName evidence="2">Uncharacterized protein</fullName>
    </submittedName>
</protein>
<evidence type="ECO:0000313" key="2">
    <source>
        <dbReference type="EMBL" id="KAE8981157.1"/>
    </source>
</evidence>
<sequence length="529" mass="59409">MATVSRKPRTTADKTPGTVAQARAARPSLAKLGREAGLRCCSLRTTVWDPVLASVVQLPPLDQKPLFIRETLSISCRFCSCRFAPTGPLMLSRNIGVSKYELVSYGCENTRCSLLVASDDSATLEAALNFLDFCADDPLTNSDVPDQTRDLVDTSEFLDNVNIPLLPSDTSANEPIDTVNAVSVSTQVKRHRITPKQEIAQLRAQERELACRLELLRLQAFDQKQCGGSGKYGNVLLFWKKIASRQHQSRLNSERENRRLRSLVAMHIGRAKRLKFAWKKHMATEGYQEENPAREQVVKNFSSSDTPDVLEELDSASFSNLEKEADGVYADLDAFKAGVRPQRINQVPFLEHSDTYTLPFDRFTVGTAMWHALAMRFRADEHHVDSSENTIRCCVLRSIQIANTIFSLRIRWVGREYYEDSRTVIITQTLLEPQYLPISARVDFRETQVSIVTTNESSPQRHADSVSSTISTYTNVTGNCPEGGSGDGIRSWIASTEGASVRDMWMHVFEVRKNANEDQVFEETRVCDV</sequence>
<name>A0A6A3IGM1_9STRA</name>
<dbReference type="EMBL" id="QXFW01002182">
    <property type="protein sequence ID" value="KAE8981157.1"/>
    <property type="molecule type" value="Genomic_DNA"/>
</dbReference>
<accession>A0A6A3IGM1</accession>
<dbReference type="AlphaFoldDB" id="A0A6A3IGM1"/>
<evidence type="ECO:0000256" key="1">
    <source>
        <dbReference type="SAM" id="MobiDB-lite"/>
    </source>
</evidence>
<proteinExistence type="predicted"/>
<feature type="region of interest" description="Disordered" evidence="1">
    <location>
        <begin position="1"/>
        <end position="20"/>
    </location>
</feature>
<organism evidence="2 3">
    <name type="scientific">Phytophthora fragariae</name>
    <dbReference type="NCBI Taxonomy" id="53985"/>
    <lineage>
        <taxon>Eukaryota</taxon>
        <taxon>Sar</taxon>
        <taxon>Stramenopiles</taxon>
        <taxon>Oomycota</taxon>
        <taxon>Peronosporomycetes</taxon>
        <taxon>Peronosporales</taxon>
        <taxon>Peronosporaceae</taxon>
        <taxon>Phytophthora</taxon>
    </lineage>
</organism>